<dbReference type="InterPro" id="IPR036165">
    <property type="entry name" value="YefM-like_sf"/>
</dbReference>
<dbReference type="RefSeq" id="WP_271790787.1">
    <property type="nucleotide sequence ID" value="NZ_CAMXCM010000016.1"/>
</dbReference>
<proteinExistence type="inferred from homology"/>
<reference evidence="3" key="1">
    <citation type="submission" date="2022-10" db="EMBL/GenBank/DDBJ databases">
        <authorList>
            <person name="Botero Cardona J."/>
        </authorList>
    </citation>
    <scope>NUCLEOTIDE SEQUENCE</scope>
    <source>
        <strain evidence="3">LMG 31819</strain>
        <strain evidence="4">R-53529</strain>
    </source>
</reference>
<dbReference type="Proteomes" id="UP001154259">
    <property type="component" value="Unassembled WGS sequence"/>
</dbReference>
<evidence type="ECO:0000313" key="3">
    <source>
        <dbReference type="EMBL" id="CAI3959904.1"/>
    </source>
</evidence>
<dbReference type="AlphaFoldDB" id="A0A9W4TQD2"/>
<dbReference type="NCBIfam" id="TIGR01552">
    <property type="entry name" value="phd_fam"/>
    <property type="match status" value="1"/>
</dbReference>
<comment type="similarity">
    <text evidence="1 2">Belongs to the phD/YefM antitoxin family.</text>
</comment>
<dbReference type="InterPro" id="IPR006442">
    <property type="entry name" value="Antitoxin_Phd/YefM"/>
</dbReference>
<dbReference type="EMBL" id="CAMXCS010000016">
    <property type="protein sequence ID" value="CAI3961716.1"/>
    <property type="molecule type" value="Genomic_DNA"/>
</dbReference>
<protein>
    <recommendedName>
        <fullName evidence="2">Antitoxin</fullName>
    </recommendedName>
</protein>
<gene>
    <name evidence="4" type="ORF">R53529_LOCUS2379</name>
    <name evidence="3" type="ORF">R53530_LOCUS2369</name>
</gene>
<evidence type="ECO:0000256" key="1">
    <source>
        <dbReference type="ARBA" id="ARBA00009981"/>
    </source>
</evidence>
<evidence type="ECO:0000313" key="4">
    <source>
        <dbReference type="EMBL" id="CAI3961716.1"/>
    </source>
</evidence>
<dbReference type="SUPFAM" id="SSF143120">
    <property type="entry name" value="YefM-like"/>
    <property type="match status" value="1"/>
</dbReference>
<accession>A0A9W4TQD2</accession>
<dbReference type="EMBL" id="CAMXCM010000016">
    <property type="protein sequence ID" value="CAI3959904.1"/>
    <property type="molecule type" value="Genomic_DNA"/>
</dbReference>
<evidence type="ECO:0000313" key="6">
    <source>
        <dbReference type="Proteomes" id="UP001154259"/>
    </source>
</evidence>
<evidence type="ECO:0000313" key="5">
    <source>
        <dbReference type="Proteomes" id="UP001154255"/>
    </source>
</evidence>
<evidence type="ECO:0000256" key="2">
    <source>
        <dbReference type="RuleBase" id="RU362080"/>
    </source>
</evidence>
<comment type="function">
    <text evidence="2">Antitoxin component of a type II toxin-antitoxin (TA) system.</text>
</comment>
<organism evidence="3 5">
    <name type="scientific">Commensalibacter communis</name>
    <dbReference type="NCBI Taxonomy" id="2972786"/>
    <lineage>
        <taxon>Bacteria</taxon>
        <taxon>Pseudomonadati</taxon>
        <taxon>Pseudomonadota</taxon>
        <taxon>Alphaproteobacteria</taxon>
        <taxon>Acetobacterales</taxon>
        <taxon>Acetobacteraceae</taxon>
    </lineage>
</organism>
<keyword evidence="6" id="KW-1185">Reference proteome</keyword>
<dbReference type="Proteomes" id="UP001154255">
    <property type="component" value="Unassembled WGS sequence"/>
</dbReference>
<comment type="caution">
    <text evidence="3">The sequence shown here is derived from an EMBL/GenBank/DDBJ whole genome shotgun (WGS) entry which is preliminary data.</text>
</comment>
<sequence length="74" mass="8750">MRVTSTDFQQNIGTYSDTAQREPVFITNHNRDRLVLLSVEEYNLLLNSSRANRKIKIQERLQHHSHTLTELSKR</sequence>
<dbReference type="Gene3D" id="3.40.1620.10">
    <property type="entry name" value="YefM-like domain"/>
    <property type="match status" value="1"/>
</dbReference>
<dbReference type="Pfam" id="PF02604">
    <property type="entry name" value="PhdYeFM_antitox"/>
    <property type="match status" value="1"/>
</dbReference>
<name>A0A9W4TQD2_9PROT</name>